<dbReference type="OrthoDB" id="9835633at2"/>
<dbReference type="STRING" id="1838280.A6M21_11790"/>
<sequence>MATIREILEARNEIAIEGPSSLEQLEKILTRKRSEKKDGPPKQKWARQDVRKDYMNRAEREEFMILAAMAGKLEEVIDNWEKHNRPRERIKWARTSLTFLYKAMDDCVIGIPLETIAQIVREVGLCTIGVIEYEPRRR</sequence>
<comment type="caution">
    <text evidence="2">The sequence shown here is derived from an EMBL/GenBank/DDBJ whole genome shotgun (WGS) entry which is preliminary data.</text>
</comment>
<dbReference type="EMBL" id="LYVF01000168">
    <property type="protein sequence ID" value="OAT81090.1"/>
    <property type="molecule type" value="Genomic_DNA"/>
</dbReference>
<feature type="compositionally biased region" description="Basic and acidic residues" evidence="1">
    <location>
        <begin position="35"/>
        <end position="49"/>
    </location>
</feature>
<proteinExistence type="predicted"/>
<evidence type="ECO:0000313" key="2">
    <source>
        <dbReference type="EMBL" id="OAT81090.1"/>
    </source>
</evidence>
<protein>
    <submittedName>
        <fullName evidence="2">Uncharacterized protein</fullName>
    </submittedName>
</protein>
<organism evidence="2 3">
    <name type="scientific">Desulfotomaculum copahuensis</name>
    <dbReference type="NCBI Taxonomy" id="1838280"/>
    <lineage>
        <taxon>Bacteria</taxon>
        <taxon>Bacillati</taxon>
        <taxon>Bacillota</taxon>
        <taxon>Clostridia</taxon>
        <taxon>Eubacteriales</taxon>
        <taxon>Desulfotomaculaceae</taxon>
        <taxon>Desulfotomaculum</taxon>
    </lineage>
</organism>
<evidence type="ECO:0000313" key="3">
    <source>
        <dbReference type="Proteomes" id="UP000078532"/>
    </source>
</evidence>
<keyword evidence="3" id="KW-1185">Reference proteome</keyword>
<feature type="region of interest" description="Disordered" evidence="1">
    <location>
        <begin position="30"/>
        <end position="49"/>
    </location>
</feature>
<evidence type="ECO:0000256" key="1">
    <source>
        <dbReference type="SAM" id="MobiDB-lite"/>
    </source>
</evidence>
<gene>
    <name evidence="2" type="ORF">A6M21_11790</name>
</gene>
<dbReference type="RefSeq" id="WP_066669097.1">
    <property type="nucleotide sequence ID" value="NZ_LYVF01000168.1"/>
</dbReference>
<dbReference type="AlphaFoldDB" id="A0A1B7LDB9"/>
<dbReference type="Proteomes" id="UP000078532">
    <property type="component" value="Unassembled WGS sequence"/>
</dbReference>
<reference evidence="2 3" key="1">
    <citation type="submission" date="2016-04" db="EMBL/GenBank/DDBJ databases">
        <authorList>
            <person name="Evans L.H."/>
            <person name="Alamgir A."/>
            <person name="Owens N."/>
            <person name="Weber N.D."/>
            <person name="Virtaneva K."/>
            <person name="Barbian K."/>
            <person name="Babar A."/>
            <person name="Rosenke K."/>
        </authorList>
    </citation>
    <scope>NUCLEOTIDE SEQUENCE [LARGE SCALE GENOMIC DNA]</scope>
    <source>
        <strain evidence="2 3">LMa1</strain>
    </source>
</reference>
<name>A0A1B7LDB9_9FIRM</name>
<accession>A0A1B7LDB9</accession>